<keyword evidence="3" id="KW-1185">Reference proteome</keyword>
<evidence type="ECO:0000313" key="3">
    <source>
        <dbReference type="Proteomes" id="UP000076268"/>
    </source>
</evidence>
<dbReference type="PROSITE" id="PS51379">
    <property type="entry name" value="4FE4S_FER_2"/>
    <property type="match status" value="1"/>
</dbReference>
<accession>A0A154BQ31</accession>
<dbReference type="OrthoDB" id="9784571at2"/>
<name>A0A154BQ31_ANASB</name>
<dbReference type="Proteomes" id="UP000076268">
    <property type="component" value="Unassembled WGS sequence"/>
</dbReference>
<proteinExistence type="predicted"/>
<reference evidence="2 3" key="1">
    <citation type="submission" date="2016-02" db="EMBL/GenBank/DDBJ databases">
        <title>Anaerosporomusa subterraneum gen. nov., sp. nov., a spore-forming obligate anaerobe isolated from saprolite.</title>
        <authorList>
            <person name="Choi J.K."/>
            <person name="Shah M."/>
            <person name="Yee N."/>
        </authorList>
    </citation>
    <scope>NUCLEOTIDE SEQUENCE [LARGE SCALE GENOMIC DNA]</scope>
    <source>
        <strain evidence="2 3">RU4</strain>
    </source>
</reference>
<dbReference type="RefSeq" id="WP_066240810.1">
    <property type="nucleotide sequence ID" value="NZ_LSGP01000017.1"/>
</dbReference>
<dbReference type="AlphaFoldDB" id="A0A154BQ31"/>
<feature type="domain" description="4Fe-4S ferredoxin-type" evidence="1">
    <location>
        <begin position="161"/>
        <end position="191"/>
    </location>
</feature>
<evidence type="ECO:0000313" key="2">
    <source>
        <dbReference type="EMBL" id="KYZ76046.1"/>
    </source>
</evidence>
<gene>
    <name evidence="2" type="ORF">AXX12_06275</name>
</gene>
<protein>
    <recommendedName>
        <fullName evidence="1">4Fe-4S ferredoxin-type domain-containing protein</fullName>
    </recommendedName>
</protein>
<evidence type="ECO:0000259" key="1">
    <source>
        <dbReference type="PROSITE" id="PS51379"/>
    </source>
</evidence>
<organism evidence="2 3">
    <name type="scientific">Anaerosporomusa subterranea</name>
    <dbReference type="NCBI Taxonomy" id="1794912"/>
    <lineage>
        <taxon>Bacteria</taxon>
        <taxon>Bacillati</taxon>
        <taxon>Bacillota</taxon>
        <taxon>Negativicutes</taxon>
        <taxon>Acetonemataceae</taxon>
        <taxon>Anaerosporomusa</taxon>
    </lineage>
</organism>
<comment type="caution">
    <text evidence="2">The sequence shown here is derived from an EMBL/GenBank/DDBJ whole genome shotgun (WGS) entry which is preliminary data.</text>
</comment>
<dbReference type="PANTHER" id="PTHR42827:SF1">
    <property type="entry name" value="IRON-SULFUR CLUSTER-BINDING PROTEIN"/>
    <property type="match status" value="1"/>
</dbReference>
<sequence>MRVSAKEIKCRAQELGADLCGIAPVERFAEAPSGFHPSNVLKDCKSVIVVALQFPTSTLASSSPAAYTFVRNRLVDRTDSITFQLALELERLAIRALPIPSSDPYDYWDASRRRGQGILSLKHAAVRAGLGQMGKNTLLVNEQYGNMLWLGAVLLDQELEADPVVTQQFCPSECSICLEACPAQALDGITIEQSKCRAISAQYTEGGGGVYACKLCRSVCPNCERT</sequence>
<dbReference type="SUPFAM" id="SSF54862">
    <property type="entry name" value="4Fe-4S ferredoxins"/>
    <property type="match status" value="1"/>
</dbReference>
<dbReference type="PANTHER" id="PTHR42827">
    <property type="entry name" value="IRON-SULFUR CLUSTER-BINDING PROTEIN-RELATED"/>
    <property type="match status" value="1"/>
</dbReference>
<dbReference type="InterPro" id="IPR017896">
    <property type="entry name" value="4Fe4S_Fe-S-bd"/>
</dbReference>
<dbReference type="EMBL" id="LSGP01000017">
    <property type="protein sequence ID" value="KYZ76046.1"/>
    <property type="molecule type" value="Genomic_DNA"/>
</dbReference>
<dbReference type="STRING" id="1794912.AXX12_06275"/>